<sequence length="104" mass="11913">MKKLLITAIITGIATIQSMAQSIRTDNNRGTWVIEYNSKYPKLQTVKFYNDSARLIYQETVDTKLNISNKRVQNALNEICANLCEKDKLQNLRAAVAIEQLEKH</sequence>
<evidence type="ECO:0000313" key="1">
    <source>
        <dbReference type="EMBL" id="RFZ92011.1"/>
    </source>
</evidence>
<proteinExistence type="predicted"/>
<dbReference type="OrthoDB" id="675127at2"/>
<accession>A0A372NSY1</accession>
<gene>
    <name evidence="1" type="ORF">D0C36_11225</name>
</gene>
<keyword evidence="2" id="KW-1185">Reference proteome</keyword>
<dbReference type="Proteomes" id="UP000264217">
    <property type="component" value="Unassembled WGS sequence"/>
</dbReference>
<dbReference type="AlphaFoldDB" id="A0A372NSY1"/>
<dbReference type="EMBL" id="QWDC01000002">
    <property type="protein sequence ID" value="RFZ92011.1"/>
    <property type="molecule type" value="Genomic_DNA"/>
</dbReference>
<protein>
    <submittedName>
        <fullName evidence="1">Uncharacterized protein</fullName>
    </submittedName>
</protein>
<dbReference type="RefSeq" id="WP_117391722.1">
    <property type="nucleotide sequence ID" value="NZ_QWDC01000002.1"/>
</dbReference>
<organism evidence="1 2">
    <name type="scientific">Mucilaginibacter conchicola</name>
    <dbReference type="NCBI Taxonomy" id="2303333"/>
    <lineage>
        <taxon>Bacteria</taxon>
        <taxon>Pseudomonadati</taxon>
        <taxon>Bacteroidota</taxon>
        <taxon>Sphingobacteriia</taxon>
        <taxon>Sphingobacteriales</taxon>
        <taxon>Sphingobacteriaceae</taxon>
        <taxon>Mucilaginibacter</taxon>
    </lineage>
</organism>
<comment type="caution">
    <text evidence="1">The sequence shown here is derived from an EMBL/GenBank/DDBJ whole genome shotgun (WGS) entry which is preliminary data.</text>
</comment>
<name>A0A372NSY1_9SPHI</name>
<reference evidence="1 2" key="1">
    <citation type="submission" date="2018-08" db="EMBL/GenBank/DDBJ databases">
        <title>Mucilaginibacter sp. MYSH2.</title>
        <authorList>
            <person name="Seo T."/>
        </authorList>
    </citation>
    <scope>NUCLEOTIDE SEQUENCE [LARGE SCALE GENOMIC DNA]</scope>
    <source>
        <strain evidence="1 2">MYSH2</strain>
    </source>
</reference>
<evidence type="ECO:0000313" key="2">
    <source>
        <dbReference type="Proteomes" id="UP000264217"/>
    </source>
</evidence>